<accession>A0ABS5U2Y1</accession>
<reference evidence="10 11" key="1">
    <citation type="submission" date="2021-05" db="EMBL/GenBank/DDBJ databases">
        <title>Description of Cellulomonas sp. DKR-3 sp. nov.</title>
        <authorList>
            <person name="Dahal R.H."/>
            <person name="Chaudhary D.K."/>
        </authorList>
    </citation>
    <scope>NUCLEOTIDE SEQUENCE [LARGE SCALE GENOMIC DNA]</scope>
    <source>
        <strain evidence="10 11">DKR-3</strain>
    </source>
</reference>
<dbReference type="SUPFAM" id="SSF46934">
    <property type="entry name" value="UBA-like"/>
    <property type="match status" value="1"/>
</dbReference>
<evidence type="ECO:0000259" key="9">
    <source>
        <dbReference type="Pfam" id="PF00889"/>
    </source>
</evidence>
<dbReference type="Gene3D" id="3.30.479.20">
    <property type="entry name" value="Elongation factor Ts, dimerisation domain"/>
    <property type="match status" value="2"/>
</dbReference>
<comment type="function">
    <text evidence="5 6 7">Associates with the EF-Tu.GDP complex and induces the exchange of GDP to GTP. It remains bound to the aminoacyl-tRNA.EF-Tu.GTP complex up to the GTP hydrolysis stage on the ribosome.</text>
</comment>
<proteinExistence type="inferred from homology"/>
<evidence type="ECO:0000256" key="8">
    <source>
        <dbReference type="RuleBase" id="RU000643"/>
    </source>
</evidence>
<dbReference type="CDD" id="cd14275">
    <property type="entry name" value="UBA_EF-Ts"/>
    <property type="match status" value="1"/>
</dbReference>
<comment type="subcellular location">
    <subcellularLocation>
        <location evidence="6 8">Cytoplasm</location>
    </subcellularLocation>
</comment>
<dbReference type="Proteomes" id="UP000722125">
    <property type="component" value="Unassembled WGS sequence"/>
</dbReference>
<sequence length="281" mass="29523">MANYSLQDIKDLREKTGAGMLDVKKALEEAEGDADKALEIIRVKGLKGVGKREGRAASDGLVGAHVGPTADGEGQTGVLVEVNSETDFVAKSQAFISLAERVVAAAVSTGARDADALTAAEYEGSTVQNIVDETAATLGERVVVRRLARVAGEHVEVYLHKVNKDLPPQVGVLVATDAAGASVARDVATHIAAYSPLYLTRDEVPAETVENERKIAEETARNEGKPEAALAKIVEGRLTGFFKENVLLDQAFAKDAKKSVGQVLAEAGGTVTGFARFRVGA</sequence>
<dbReference type="HAMAP" id="MF_00050">
    <property type="entry name" value="EF_Ts"/>
    <property type="match status" value="1"/>
</dbReference>
<evidence type="ECO:0000256" key="5">
    <source>
        <dbReference type="ARBA" id="ARBA00025453"/>
    </source>
</evidence>
<dbReference type="PROSITE" id="PS01126">
    <property type="entry name" value="EF_TS_1"/>
    <property type="match status" value="1"/>
</dbReference>
<gene>
    <name evidence="6" type="primary">tsf</name>
    <name evidence="10" type="ORF">KIN34_15720</name>
</gene>
<dbReference type="EMBL" id="JAHBOH010000002">
    <property type="protein sequence ID" value="MBT0995727.1"/>
    <property type="molecule type" value="Genomic_DNA"/>
</dbReference>
<dbReference type="InterPro" id="IPR036402">
    <property type="entry name" value="EF-Ts_dimer_sf"/>
</dbReference>
<evidence type="ECO:0000313" key="10">
    <source>
        <dbReference type="EMBL" id="MBT0995727.1"/>
    </source>
</evidence>
<feature type="region of interest" description="Involved in Mg(2+) ion dislocation from EF-Tu" evidence="6">
    <location>
        <begin position="86"/>
        <end position="89"/>
    </location>
</feature>
<dbReference type="InterPro" id="IPR001816">
    <property type="entry name" value="Transl_elong_EFTs/EF1B"/>
</dbReference>
<evidence type="ECO:0000256" key="1">
    <source>
        <dbReference type="ARBA" id="ARBA00005532"/>
    </source>
</evidence>
<evidence type="ECO:0000256" key="3">
    <source>
        <dbReference type="ARBA" id="ARBA00022768"/>
    </source>
</evidence>
<keyword evidence="3 6" id="KW-0251">Elongation factor</keyword>
<dbReference type="GO" id="GO:0003746">
    <property type="term" value="F:translation elongation factor activity"/>
    <property type="evidence" value="ECO:0007669"/>
    <property type="project" value="UniProtKB-KW"/>
</dbReference>
<keyword evidence="11" id="KW-1185">Reference proteome</keyword>
<evidence type="ECO:0000256" key="4">
    <source>
        <dbReference type="ARBA" id="ARBA00022917"/>
    </source>
</evidence>
<keyword evidence="4 6" id="KW-0648">Protein biosynthesis</keyword>
<protein>
    <recommendedName>
        <fullName evidence="2 6">Elongation factor Ts</fullName>
        <shortName evidence="6">EF-Ts</shortName>
    </recommendedName>
</protein>
<dbReference type="InterPro" id="IPR014039">
    <property type="entry name" value="Transl_elong_EFTs/EF1B_dimer"/>
</dbReference>
<feature type="domain" description="Translation elongation factor EFTs/EF1B dimerisation" evidence="9">
    <location>
        <begin position="77"/>
        <end position="280"/>
    </location>
</feature>
<evidence type="ECO:0000256" key="6">
    <source>
        <dbReference type="HAMAP-Rule" id="MF_00050"/>
    </source>
</evidence>
<dbReference type="SUPFAM" id="SSF54713">
    <property type="entry name" value="Elongation factor Ts (EF-Ts), dimerisation domain"/>
    <property type="match status" value="1"/>
</dbReference>
<dbReference type="NCBIfam" id="TIGR00116">
    <property type="entry name" value="tsf"/>
    <property type="match status" value="1"/>
</dbReference>
<dbReference type="PROSITE" id="PS01127">
    <property type="entry name" value="EF_TS_2"/>
    <property type="match status" value="1"/>
</dbReference>
<evidence type="ECO:0000256" key="7">
    <source>
        <dbReference type="RuleBase" id="RU000642"/>
    </source>
</evidence>
<dbReference type="PANTHER" id="PTHR11741">
    <property type="entry name" value="ELONGATION FACTOR TS"/>
    <property type="match status" value="1"/>
</dbReference>
<comment type="caution">
    <text evidence="10">The sequence shown here is derived from an EMBL/GenBank/DDBJ whole genome shotgun (WGS) entry which is preliminary data.</text>
</comment>
<evidence type="ECO:0000256" key="2">
    <source>
        <dbReference type="ARBA" id="ARBA00016956"/>
    </source>
</evidence>
<dbReference type="InterPro" id="IPR009060">
    <property type="entry name" value="UBA-like_sf"/>
</dbReference>
<comment type="similarity">
    <text evidence="1 6 7">Belongs to the EF-Ts family.</text>
</comment>
<dbReference type="Gene3D" id="1.10.286.20">
    <property type="match status" value="1"/>
</dbReference>
<name>A0ABS5U2Y1_9CELL</name>
<evidence type="ECO:0000313" key="11">
    <source>
        <dbReference type="Proteomes" id="UP000722125"/>
    </source>
</evidence>
<dbReference type="Gene3D" id="1.10.8.10">
    <property type="entry name" value="DNA helicase RuvA subunit, C-terminal domain"/>
    <property type="match status" value="1"/>
</dbReference>
<keyword evidence="6" id="KW-0963">Cytoplasm</keyword>
<dbReference type="PANTHER" id="PTHR11741:SF0">
    <property type="entry name" value="ELONGATION FACTOR TS, MITOCHONDRIAL"/>
    <property type="match status" value="1"/>
</dbReference>
<organism evidence="10 11">
    <name type="scientific">Cellulomonas fulva</name>
    <dbReference type="NCBI Taxonomy" id="2835530"/>
    <lineage>
        <taxon>Bacteria</taxon>
        <taxon>Bacillati</taxon>
        <taxon>Actinomycetota</taxon>
        <taxon>Actinomycetes</taxon>
        <taxon>Micrococcales</taxon>
        <taxon>Cellulomonadaceae</taxon>
        <taxon>Cellulomonas</taxon>
    </lineage>
</organism>
<dbReference type="Pfam" id="PF00889">
    <property type="entry name" value="EF_TS"/>
    <property type="match status" value="1"/>
</dbReference>
<dbReference type="InterPro" id="IPR018101">
    <property type="entry name" value="Transl_elong_Ts_CS"/>
</dbReference>
<dbReference type="RefSeq" id="WP_214352867.1">
    <property type="nucleotide sequence ID" value="NZ_JAHBOH010000002.1"/>
</dbReference>